<evidence type="ECO:0000313" key="2">
    <source>
        <dbReference type="Proteomes" id="UP001148662"/>
    </source>
</evidence>
<sequence length="384" mass="42732">MRRQAESGKGPRGCRTDRNLETSELISGASVRRRRRFASSPSSPYVNLSLSRSPCKLSVVIYPSTMARDRLAALRAQRQQQAGGVPHDVEMGTIRTPDHPTSPVSVQTNGGMAANGVDAMSAFYSEIASIQDSISTYNSNVTRISELHSRTLNSTDEAANRQTAALLDDLVAQTRELGNNIKQRIQALESQPAQPGQDMRIRKNRTDFARSKFVEALQNYQSVERDYRQRYKQRVERQFRIVKPDATPDEVNAVVNDTSGGGDQIFAQALSASTRYGESRAAYREVQDRHADIQRIEQTLEELAALFNDVSVLINQQDETINNIETVAQRVEDDTAGGLEETEKAVKHARAARRKRWICFFLFLIILAIIGIVVGVAVGTTVKH</sequence>
<name>A0ACC1T384_9APHY</name>
<accession>A0ACC1T384</accession>
<keyword evidence="2" id="KW-1185">Reference proteome</keyword>
<dbReference type="Proteomes" id="UP001148662">
    <property type="component" value="Unassembled WGS sequence"/>
</dbReference>
<protein>
    <submittedName>
        <fullName evidence="1">Uncharacterized protein</fullName>
    </submittedName>
</protein>
<evidence type="ECO:0000313" key="1">
    <source>
        <dbReference type="EMBL" id="KAJ3551993.1"/>
    </source>
</evidence>
<gene>
    <name evidence="1" type="ORF">NM688_g4389</name>
</gene>
<organism evidence="1 2">
    <name type="scientific">Phlebia brevispora</name>
    <dbReference type="NCBI Taxonomy" id="194682"/>
    <lineage>
        <taxon>Eukaryota</taxon>
        <taxon>Fungi</taxon>
        <taxon>Dikarya</taxon>
        <taxon>Basidiomycota</taxon>
        <taxon>Agaricomycotina</taxon>
        <taxon>Agaricomycetes</taxon>
        <taxon>Polyporales</taxon>
        <taxon>Meruliaceae</taxon>
        <taxon>Phlebia</taxon>
    </lineage>
</organism>
<comment type="caution">
    <text evidence="1">The sequence shown here is derived from an EMBL/GenBank/DDBJ whole genome shotgun (WGS) entry which is preliminary data.</text>
</comment>
<dbReference type="EMBL" id="JANHOG010000720">
    <property type="protein sequence ID" value="KAJ3551993.1"/>
    <property type="molecule type" value="Genomic_DNA"/>
</dbReference>
<proteinExistence type="predicted"/>
<reference evidence="1" key="1">
    <citation type="submission" date="2022-07" db="EMBL/GenBank/DDBJ databases">
        <title>Genome Sequence of Phlebia brevispora.</title>
        <authorList>
            <person name="Buettner E."/>
        </authorList>
    </citation>
    <scope>NUCLEOTIDE SEQUENCE</scope>
    <source>
        <strain evidence="1">MPL23</strain>
    </source>
</reference>